<evidence type="ECO:0000313" key="11">
    <source>
        <dbReference type="Proteomes" id="UP000621856"/>
    </source>
</evidence>
<dbReference type="RefSeq" id="WP_155139130.1">
    <property type="nucleotide sequence ID" value="NZ_BMGZ01000001.1"/>
</dbReference>
<evidence type="ECO:0000256" key="6">
    <source>
        <dbReference type="RuleBase" id="RU364113"/>
    </source>
</evidence>
<reference evidence="9" key="3">
    <citation type="submission" date="2020-09" db="EMBL/GenBank/DDBJ databases">
        <authorList>
            <person name="Sun Q."/>
            <person name="Zhou Y."/>
        </authorList>
    </citation>
    <scope>NUCLEOTIDE SEQUENCE</scope>
    <source>
        <strain evidence="9">CGMCC 1.14984</strain>
    </source>
</reference>
<comment type="caution">
    <text evidence="9">The sequence shown here is derived from an EMBL/GenBank/DDBJ whole genome shotgun (WGS) entry which is preliminary data.</text>
</comment>
<dbReference type="Gene3D" id="3.30.479.30">
    <property type="entry name" value="Band 7 domain"/>
    <property type="match status" value="1"/>
</dbReference>
<accession>A0A8J3A795</accession>
<dbReference type="SMART" id="SM00244">
    <property type="entry name" value="PHB"/>
    <property type="match status" value="1"/>
</dbReference>
<keyword evidence="5 6" id="KW-0472">Membrane</keyword>
<comment type="subcellular location">
    <subcellularLocation>
        <location evidence="1">Membrane</location>
        <topology evidence="1">Single-pass membrane protein</topology>
    </subcellularLocation>
</comment>
<dbReference type="InterPro" id="IPR001107">
    <property type="entry name" value="Band_7"/>
</dbReference>
<evidence type="ECO:0000256" key="2">
    <source>
        <dbReference type="ARBA" id="ARBA00006971"/>
    </source>
</evidence>
<dbReference type="PANTHER" id="PTHR43327:SF2">
    <property type="entry name" value="MODULATOR OF FTSH PROTEASE HFLK"/>
    <property type="match status" value="1"/>
</dbReference>
<proteinExistence type="inferred from homology"/>
<dbReference type="Proteomes" id="UP000621856">
    <property type="component" value="Unassembled WGS sequence"/>
</dbReference>
<evidence type="ECO:0000256" key="1">
    <source>
        <dbReference type="ARBA" id="ARBA00004167"/>
    </source>
</evidence>
<evidence type="ECO:0000259" key="8">
    <source>
        <dbReference type="SMART" id="SM00244"/>
    </source>
</evidence>
<dbReference type="CDD" id="cd03404">
    <property type="entry name" value="SPFH_HflK"/>
    <property type="match status" value="1"/>
</dbReference>
<reference evidence="9" key="1">
    <citation type="journal article" date="2014" name="Int. J. Syst. Evol. Microbiol.">
        <title>Complete genome sequence of Corynebacterium casei LMG S-19264T (=DSM 44701T), isolated from a smear-ripened cheese.</title>
        <authorList>
            <consortium name="US DOE Joint Genome Institute (JGI-PGF)"/>
            <person name="Walter F."/>
            <person name="Albersmeier A."/>
            <person name="Kalinowski J."/>
            <person name="Ruckert C."/>
        </authorList>
    </citation>
    <scope>NUCLEOTIDE SEQUENCE</scope>
    <source>
        <strain evidence="9">CGMCC 1.14984</strain>
    </source>
</reference>
<evidence type="ECO:0000256" key="4">
    <source>
        <dbReference type="ARBA" id="ARBA00022989"/>
    </source>
</evidence>
<gene>
    <name evidence="10" type="primary">hflK</name>
    <name evidence="10" type="ORF">FF098_008045</name>
    <name evidence="9" type="ORF">GCM10011355_16190</name>
</gene>
<keyword evidence="4 6" id="KW-1133">Transmembrane helix</keyword>
<name>A0A8J3A795_9PROT</name>
<organism evidence="9 11">
    <name type="scientific">Aquisalinus luteolus</name>
    <dbReference type="NCBI Taxonomy" id="1566827"/>
    <lineage>
        <taxon>Bacteria</taxon>
        <taxon>Pseudomonadati</taxon>
        <taxon>Pseudomonadota</taxon>
        <taxon>Alphaproteobacteria</taxon>
        <taxon>Parvularculales</taxon>
        <taxon>Parvularculaceae</taxon>
        <taxon>Aquisalinus</taxon>
    </lineage>
</organism>
<dbReference type="InterPro" id="IPR036013">
    <property type="entry name" value="Band_7/SPFH_dom_sf"/>
</dbReference>
<keyword evidence="10" id="KW-0378">Hydrolase</keyword>
<dbReference type="NCBIfam" id="TIGR01933">
    <property type="entry name" value="hflK"/>
    <property type="match status" value="1"/>
</dbReference>
<sequence>MPWTDKPGGGSGQGGNGSGGGRGPWGQPPNGGNGNNNGSGNRGGGNNNQSPDLEELLRSGRERFKRSMGGRGGRGGSGGGGGVKLPGKGIITVVLILLVGLWAASGVYTVGPGERGVVTTFGKYTTMTGPGLQFHVPWPVQNVDVVLVTNERVTQIGTSRGNQNESTMLTSDLNIVDVSIEVNWRIKVGPVEDGELPGPAKFVFNNEDPENMVRAVAESALREVVGGNELDPIISNGRAIVPQNTLDVMQRTLDAYNSGIEIIRITFQRSDPPTEVIQAFRDVIDARSDAETTINNAQRTANEIVPLARGQADRVILDAEAYEAQVVAEARGQAARFVDIYEEYAKAPNVTRQRMYLETMERVLGDMDKIVVDQDAGGTVPFLNLNELTQRRQTQN</sequence>
<dbReference type="Proteomes" id="UP000818603">
    <property type="component" value="Unassembled WGS sequence"/>
</dbReference>
<protein>
    <recommendedName>
        <fullName evidence="6">Protein HflK</fullName>
    </recommendedName>
</protein>
<dbReference type="SUPFAM" id="SSF117892">
    <property type="entry name" value="Band 7/SPFH domain"/>
    <property type="match status" value="1"/>
</dbReference>
<comment type="function">
    <text evidence="6">HflC and HflK could encode or regulate a protease.</text>
</comment>
<dbReference type="InterPro" id="IPR010201">
    <property type="entry name" value="HflK"/>
</dbReference>
<evidence type="ECO:0000256" key="5">
    <source>
        <dbReference type="ARBA" id="ARBA00023136"/>
    </source>
</evidence>
<comment type="similarity">
    <text evidence="2 6">Belongs to the band 7/mec-2 family. HflK subfamily.</text>
</comment>
<dbReference type="GO" id="GO:0006508">
    <property type="term" value="P:proteolysis"/>
    <property type="evidence" value="ECO:0007669"/>
    <property type="project" value="UniProtKB-KW"/>
</dbReference>
<keyword evidence="12" id="KW-1185">Reference proteome</keyword>
<reference evidence="10 12" key="2">
    <citation type="submission" date="2020-02" db="EMBL/GenBank/DDBJ databases">
        <title>Genome sequence of Parvularcula flava strain NH6-79.</title>
        <authorList>
            <person name="Abdul Karim M.H."/>
            <person name="Lam M.Q."/>
            <person name="Chen S.J."/>
            <person name="Yahya A."/>
            <person name="Shahir S."/>
            <person name="Shamsir M.S."/>
            <person name="Chong C.S."/>
        </authorList>
    </citation>
    <scope>NUCLEOTIDE SEQUENCE [LARGE SCALE GENOMIC DNA]</scope>
    <source>
        <strain evidence="10 12">NH6-79</strain>
    </source>
</reference>
<keyword evidence="3 6" id="KW-0812">Transmembrane</keyword>
<keyword evidence="10" id="KW-0645">Protease</keyword>
<dbReference type="PANTHER" id="PTHR43327">
    <property type="entry name" value="STOMATIN-LIKE PROTEIN 2, MITOCHONDRIAL"/>
    <property type="match status" value="1"/>
</dbReference>
<evidence type="ECO:0000256" key="7">
    <source>
        <dbReference type="SAM" id="MobiDB-lite"/>
    </source>
</evidence>
<feature type="domain" description="Band 7" evidence="8">
    <location>
        <begin position="105"/>
        <end position="284"/>
    </location>
</feature>
<feature type="region of interest" description="Disordered" evidence="7">
    <location>
        <begin position="1"/>
        <end position="53"/>
    </location>
</feature>
<evidence type="ECO:0000313" key="9">
    <source>
        <dbReference type="EMBL" id="GGH96692.1"/>
    </source>
</evidence>
<dbReference type="GO" id="GO:0016020">
    <property type="term" value="C:membrane"/>
    <property type="evidence" value="ECO:0007669"/>
    <property type="project" value="UniProtKB-SubCell"/>
</dbReference>
<evidence type="ECO:0000313" key="12">
    <source>
        <dbReference type="Proteomes" id="UP000818603"/>
    </source>
</evidence>
<dbReference type="Pfam" id="PF01145">
    <property type="entry name" value="Band_7"/>
    <property type="match status" value="1"/>
</dbReference>
<dbReference type="AlphaFoldDB" id="A0A8J3A795"/>
<evidence type="ECO:0000313" key="10">
    <source>
        <dbReference type="EMBL" id="NHK27849.1"/>
    </source>
</evidence>
<feature type="compositionally biased region" description="Gly residues" evidence="7">
    <location>
        <begin position="7"/>
        <end position="46"/>
    </location>
</feature>
<comment type="subunit">
    <text evidence="6">HflC and HflK may interact to form a multimeric complex.</text>
</comment>
<dbReference type="EMBL" id="BMGZ01000001">
    <property type="protein sequence ID" value="GGH96692.1"/>
    <property type="molecule type" value="Genomic_DNA"/>
</dbReference>
<dbReference type="InterPro" id="IPR050710">
    <property type="entry name" value="Band7/mec-2_domain"/>
</dbReference>
<dbReference type="GO" id="GO:0008233">
    <property type="term" value="F:peptidase activity"/>
    <property type="evidence" value="ECO:0007669"/>
    <property type="project" value="UniProtKB-KW"/>
</dbReference>
<evidence type="ECO:0000256" key="3">
    <source>
        <dbReference type="ARBA" id="ARBA00022692"/>
    </source>
</evidence>
<feature type="transmembrane region" description="Helical" evidence="6">
    <location>
        <begin position="90"/>
        <end position="111"/>
    </location>
</feature>
<dbReference type="EMBL" id="VCJR02000001">
    <property type="protein sequence ID" value="NHK27849.1"/>
    <property type="molecule type" value="Genomic_DNA"/>
</dbReference>